<evidence type="ECO:0000313" key="1">
    <source>
        <dbReference type="EMBL" id="KKL22905.1"/>
    </source>
</evidence>
<comment type="caution">
    <text evidence="1">The sequence shown here is derived from an EMBL/GenBank/DDBJ whole genome shotgun (WGS) entry which is preliminary data.</text>
</comment>
<name>A0A0F9BM61_9ZZZZ</name>
<accession>A0A0F9BM61</accession>
<sequence length="24" mass="2491">VSTNTIPGTTSKVDISNIIAKTVM</sequence>
<reference evidence="1" key="1">
    <citation type="journal article" date="2015" name="Nature">
        <title>Complex archaea that bridge the gap between prokaryotes and eukaryotes.</title>
        <authorList>
            <person name="Spang A."/>
            <person name="Saw J.H."/>
            <person name="Jorgensen S.L."/>
            <person name="Zaremba-Niedzwiedzka K."/>
            <person name="Martijn J."/>
            <person name="Lind A.E."/>
            <person name="van Eijk R."/>
            <person name="Schleper C."/>
            <person name="Guy L."/>
            <person name="Ettema T.J."/>
        </authorList>
    </citation>
    <scope>NUCLEOTIDE SEQUENCE</scope>
</reference>
<proteinExistence type="predicted"/>
<dbReference type="EMBL" id="LAZR01037167">
    <property type="protein sequence ID" value="KKL22905.1"/>
    <property type="molecule type" value="Genomic_DNA"/>
</dbReference>
<feature type="non-terminal residue" evidence="1">
    <location>
        <position position="1"/>
    </location>
</feature>
<organism evidence="1">
    <name type="scientific">marine sediment metagenome</name>
    <dbReference type="NCBI Taxonomy" id="412755"/>
    <lineage>
        <taxon>unclassified sequences</taxon>
        <taxon>metagenomes</taxon>
        <taxon>ecological metagenomes</taxon>
    </lineage>
</organism>
<dbReference type="AlphaFoldDB" id="A0A0F9BM61"/>
<gene>
    <name evidence="1" type="ORF">LCGC14_2430710</name>
</gene>
<protein>
    <submittedName>
        <fullName evidence="1">Uncharacterized protein</fullName>
    </submittedName>
</protein>